<reference evidence="1" key="1">
    <citation type="submission" date="2018-05" db="EMBL/GenBank/DDBJ databases">
        <authorList>
            <person name="Lanie J.A."/>
            <person name="Ng W.-L."/>
            <person name="Kazmierczak K.M."/>
            <person name="Andrzejewski T.M."/>
            <person name="Davidsen T.M."/>
            <person name="Wayne K.J."/>
            <person name="Tettelin H."/>
            <person name="Glass J.I."/>
            <person name="Rusch D."/>
            <person name="Podicherti R."/>
            <person name="Tsui H.-C.T."/>
            <person name="Winkler M.E."/>
        </authorList>
    </citation>
    <scope>NUCLEOTIDE SEQUENCE</scope>
</reference>
<proteinExistence type="predicted"/>
<gene>
    <name evidence="1" type="ORF">METZ01_LOCUS345234</name>
</gene>
<evidence type="ECO:0000313" key="1">
    <source>
        <dbReference type="EMBL" id="SVC92380.1"/>
    </source>
</evidence>
<dbReference type="EMBL" id="UINC01118918">
    <property type="protein sequence ID" value="SVC92380.1"/>
    <property type="molecule type" value="Genomic_DNA"/>
</dbReference>
<dbReference type="AlphaFoldDB" id="A0A382R586"/>
<sequence length="59" mass="7069">NKILRKKYTLHPDEISRITSYKYIQNICTIANFNIDKYSYGIRDCFTYCVVILSKDTKR</sequence>
<name>A0A382R586_9ZZZZ</name>
<accession>A0A382R586</accession>
<feature type="non-terminal residue" evidence="1">
    <location>
        <position position="1"/>
    </location>
</feature>
<protein>
    <submittedName>
        <fullName evidence="1">Uncharacterized protein</fullName>
    </submittedName>
</protein>
<organism evidence="1">
    <name type="scientific">marine metagenome</name>
    <dbReference type="NCBI Taxonomy" id="408172"/>
    <lineage>
        <taxon>unclassified sequences</taxon>
        <taxon>metagenomes</taxon>
        <taxon>ecological metagenomes</taxon>
    </lineage>
</organism>